<gene>
    <name evidence="2" type="ORF">C1J01_00375</name>
</gene>
<sequence>MVGTWDGERLTLTEPARPAEPPEAPRDRTAFTTPCQKPAGGWRAVDPAKATQEAMTAALARAERLPGYAGGWLDQSYLDDIDGYEPDDPRSAERHANDPLRLVLNLRFTGDPATREPEIREVWGGALCLSQAEHTAAELRTLQEKVQEELTDAYSVSADERAGHVRAGVWAATPELRRHVDATYGKGMVVLDGLLQPVGP</sequence>
<organism evidence="2 3">
    <name type="scientific">Nonomuraea aridisoli</name>
    <dbReference type="NCBI Taxonomy" id="2070368"/>
    <lineage>
        <taxon>Bacteria</taxon>
        <taxon>Bacillati</taxon>
        <taxon>Actinomycetota</taxon>
        <taxon>Actinomycetes</taxon>
        <taxon>Streptosporangiales</taxon>
        <taxon>Streptosporangiaceae</taxon>
        <taxon>Nonomuraea</taxon>
    </lineage>
</organism>
<dbReference type="OrthoDB" id="5178481at2"/>
<name>A0A2W2GA90_9ACTN</name>
<comment type="caution">
    <text evidence="2">The sequence shown here is derived from an EMBL/GenBank/DDBJ whole genome shotgun (WGS) entry which is preliminary data.</text>
</comment>
<proteinExistence type="predicted"/>
<dbReference type="AlphaFoldDB" id="A0A2W2GA90"/>
<evidence type="ECO:0000256" key="1">
    <source>
        <dbReference type="SAM" id="MobiDB-lite"/>
    </source>
</evidence>
<dbReference type="EMBL" id="POUD01000001">
    <property type="protein sequence ID" value="PZG23714.1"/>
    <property type="molecule type" value="Genomic_DNA"/>
</dbReference>
<dbReference type="Proteomes" id="UP000249304">
    <property type="component" value="Unassembled WGS sequence"/>
</dbReference>
<evidence type="ECO:0000313" key="3">
    <source>
        <dbReference type="Proteomes" id="UP000249304"/>
    </source>
</evidence>
<evidence type="ECO:0000313" key="2">
    <source>
        <dbReference type="EMBL" id="PZG23714.1"/>
    </source>
</evidence>
<accession>A0A2W2GA90</accession>
<keyword evidence="3" id="KW-1185">Reference proteome</keyword>
<feature type="region of interest" description="Disordered" evidence="1">
    <location>
        <begin position="1"/>
        <end position="44"/>
    </location>
</feature>
<protein>
    <submittedName>
        <fullName evidence="2">Uncharacterized protein</fullName>
    </submittedName>
</protein>
<reference evidence="2 3" key="1">
    <citation type="submission" date="2018-01" db="EMBL/GenBank/DDBJ databases">
        <title>Draft genome sequence of Nonomuraea sp. KC333.</title>
        <authorList>
            <person name="Sahin N."/>
            <person name="Saygin H."/>
            <person name="Ay H."/>
        </authorList>
    </citation>
    <scope>NUCLEOTIDE SEQUENCE [LARGE SCALE GENOMIC DNA]</scope>
    <source>
        <strain evidence="2 3">KC333</strain>
    </source>
</reference>
<feature type="compositionally biased region" description="Basic and acidic residues" evidence="1">
    <location>
        <begin position="1"/>
        <end position="11"/>
    </location>
</feature>